<comment type="caution">
    <text evidence="7">The sequence shown here is derived from an EMBL/GenBank/DDBJ whole genome shotgun (WGS) entry which is preliminary data.</text>
</comment>
<proteinExistence type="inferred from homology"/>
<reference evidence="7 8" key="1">
    <citation type="submission" date="2016-12" db="EMBL/GenBank/DDBJ databases">
        <title>Trade-off between light-utilization and light-protection in marine flavobacteria.</title>
        <authorList>
            <person name="Kumagai Y."/>
            <person name="Yoshizawa S."/>
            <person name="Kogure K."/>
            <person name="Iwasaki W."/>
        </authorList>
    </citation>
    <scope>NUCLEOTIDE SEQUENCE [LARGE SCALE GENOMIC DNA]</scope>
    <source>
        <strain evidence="7 8">KCTC 22729</strain>
    </source>
</reference>
<dbReference type="Pfam" id="PF04542">
    <property type="entry name" value="Sigma70_r2"/>
    <property type="match status" value="1"/>
</dbReference>
<dbReference type="NCBIfam" id="TIGR02937">
    <property type="entry name" value="sigma70-ECF"/>
    <property type="match status" value="1"/>
</dbReference>
<feature type="domain" description="RNA polymerase sigma-70 region 2" evidence="5">
    <location>
        <begin position="30"/>
        <end position="92"/>
    </location>
</feature>
<name>A0A2S7WD10_9FLAO</name>
<dbReference type="InterPro" id="IPR036388">
    <property type="entry name" value="WH-like_DNA-bd_sf"/>
</dbReference>
<keyword evidence="8" id="KW-1185">Reference proteome</keyword>
<evidence type="ECO:0000313" key="7">
    <source>
        <dbReference type="EMBL" id="PQJ75519.1"/>
    </source>
</evidence>
<evidence type="ECO:0000256" key="2">
    <source>
        <dbReference type="ARBA" id="ARBA00023015"/>
    </source>
</evidence>
<dbReference type="PANTHER" id="PTHR43133">
    <property type="entry name" value="RNA POLYMERASE ECF-TYPE SIGMA FACTO"/>
    <property type="match status" value="1"/>
</dbReference>
<comment type="similarity">
    <text evidence="1">Belongs to the sigma-70 factor family. ECF subfamily.</text>
</comment>
<dbReference type="RefSeq" id="WP_105046664.1">
    <property type="nucleotide sequence ID" value="NZ_CP150662.1"/>
</dbReference>
<evidence type="ECO:0000256" key="4">
    <source>
        <dbReference type="ARBA" id="ARBA00023163"/>
    </source>
</evidence>
<dbReference type="InterPro" id="IPR014327">
    <property type="entry name" value="RNA_pol_sigma70_bacteroid"/>
</dbReference>
<dbReference type="GO" id="GO:0016987">
    <property type="term" value="F:sigma factor activity"/>
    <property type="evidence" value="ECO:0007669"/>
    <property type="project" value="UniProtKB-KW"/>
</dbReference>
<evidence type="ECO:0000256" key="1">
    <source>
        <dbReference type="ARBA" id="ARBA00010641"/>
    </source>
</evidence>
<feature type="domain" description="RNA polymerase sigma factor 70 region 4 type 2" evidence="6">
    <location>
        <begin position="134"/>
        <end position="179"/>
    </location>
</feature>
<keyword evidence="4" id="KW-0804">Transcription</keyword>
<protein>
    <submittedName>
        <fullName evidence="7">RNA polymerase sigma-70 factor</fullName>
    </submittedName>
</protein>
<keyword evidence="2" id="KW-0805">Transcription regulation</keyword>
<dbReference type="Gene3D" id="1.10.1740.10">
    <property type="match status" value="1"/>
</dbReference>
<accession>A0A2S7WD10</accession>
<dbReference type="NCBIfam" id="TIGR02985">
    <property type="entry name" value="Sig70_bacteroi1"/>
    <property type="match status" value="1"/>
</dbReference>
<evidence type="ECO:0000259" key="5">
    <source>
        <dbReference type="Pfam" id="PF04542"/>
    </source>
</evidence>
<dbReference type="EMBL" id="MSCL01000001">
    <property type="protein sequence ID" value="PQJ75519.1"/>
    <property type="molecule type" value="Genomic_DNA"/>
</dbReference>
<dbReference type="InterPro" id="IPR014284">
    <property type="entry name" value="RNA_pol_sigma-70_dom"/>
</dbReference>
<evidence type="ECO:0000313" key="8">
    <source>
        <dbReference type="Proteomes" id="UP000237608"/>
    </source>
</evidence>
<sequence>MKDIQNEDFLKFLLFKEGNEAAFEYFFYKFHHHIVGFCVQFIHEENDAKGIAQEAFLHLWNQKEQIETVNGISSFLYTYAKSKCLNIIRHRKVKAKYVDKTINEKEENLHQEVLQSLQFDSLTFAELETLIFKSIEELPEKTKEIFKSKRFEKKKNQEIATEMNISIKTVEAHFSSAIKVLKQKLADYLPYLLFLLHFF</sequence>
<dbReference type="Gene3D" id="1.10.10.10">
    <property type="entry name" value="Winged helix-like DNA-binding domain superfamily/Winged helix DNA-binding domain"/>
    <property type="match status" value="1"/>
</dbReference>
<dbReference type="SUPFAM" id="SSF88659">
    <property type="entry name" value="Sigma3 and sigma4 domains of RNA polymerase sigma factors"/>
    <property type="match status" value="1"/>
</dbReference>
<organism evidence="7 8">
    <name type="scientific">Polaribacter gangjinensis</name>
    <dbReference type="NCBI Taxonomy" id="574710"/>
    <lineage>
        <taxon>Bacteria</taxon>
        <taxon>Pseudomonadati</taxon>
        <taxon>Bacteroidota</taxon>
        <taxon>Flavobacteriia</taxon>
        <taxon>Flavobacteriales</taxon>
        <taxon>Flavobacteriaceae</taxon>
    </lineage>
</organism>
<keyword evidence="3" id="KW-0731">Sigma factor</keyword>
<dbReference type="GO" id="GO:0006352">
    <property type="term" value="P:DNA-templated transcription initiation"/>
    <property type="evidence" value="ECO:0007669"/>
    <property type="project" value="InterPro"/>
</dbReference>
<dbReference type="InterPro" id="IPR007627">
    <property type="entry name" value="RNA_pol_sigma70_r2"/>
</dbReference>
<dbReference type="InterPro" id="IPR039425">
    <property type="entry name" value="RNA_pol_sigma-70-like"/>
</dbReference>
<dbReference type="AlphaFoldDB" id="A0A2S7WD10"/>
<dbReference type="GO" id="GO:0003677">
    <property type="term" value="F:DNA binding"/>
    <property type="evidence" value="ECO:0007669"/>
    <property type="project" value="InterPro"/>
</dbReference>
<evidence type="ECO:0000259" key="6">
    <source>
        <dbReference type="Pfam" id="PF08281"/>
    </source>
</evidence>
<dbReference type="SUPFAM" id="SSF88946">
    <property type="entry name" value="Sigma2 domain of RNA polymerase sigma factors"/>
    <property type="match status" value="1"/>
</dbReference>
<gene>
    <name evidence="7" type="ORF">BTO13_09890</name>
</gene>
<dbReference type="Pfam" id="PF08281">
    <property type="entry name" value="Sigma70_r4_2"/>
    <property type="match status" value="1"/>
</dbReference>
<dbReference type="InterPro" id="IPR013249">
    <property type="entry name" value="RNA_pol_sigma70_r4_t2"/>
</dbReference>
<dbReference type="PANTHER" id="PTHR43133:SF46">
    <property type="entry name" value="RNA POLYMERASE SIGMA-70 FACTOR ECF SUBFAMILY"/>
    <property type="match status" value="1"/>
</dbReference>
<dbReference type="OrthoDB" id="1100095at2"/>
<dbReference type="InterPro" id="IPR013324">
    <property type="entry name" value="RNA_pol_sigma_r3/r4-like"/>
</dbReference>
<dbReference type="Proteomes" id="UP000237608">
    <property type="component" value="Unassembled WGS sequence"/>
</dbReference>
<evidence type="ECO:0000256" key="3">
    <source>
        <dbReference type="ARBA" id="ARBA00023082"/>
    </source>
</evidence>
<dbReference type="InterPro" id="IPR013325">
    <property type="entry name" value="RNA_pol_sigma_r2"/>
</dbReference>